<reference evidence="1 2" key="1">
    <citation type="submission" date="2020-04" db="EMBL/GenBank/DDBJ databases">
        <title>Draft genome of Pyxidicoccus fallax type strain.</title>
        <authorList>
            <person name="Whitworth D.E."/>
        </authorList>
    </citation>
    <scope>NUCLEOTIDE SEQUENCE [LARGE SCALE GENOMIC DNA]</scope>
    <source>
        <strain evidence="1 2">DSM 14698</strain>
    </source>
</reference>
<gene>
    <name evidence="1" type="ORF">HG543_23830</name>
</gene>
<accession>A0A848LJG4</accession>
<dbReference type="Proteomes" id="UP000518300">
    <property type="component" value="Unassembled WGS sequence"/>
</dbReference>
<name>A0A848LJG4_9BACT</name>
<evidence type="ECO:0000313" key="1">
    <source>
        <dbReference type="EMBL" id="NMO17863.1"/>
    </source>
</evidence>
<proteinExistence type="predicted"/>
<dbReference type="RefSeq" id="WP_169347143.1">
    <property type="nucleotide sequence ID" value="NZ_JABBJJ010000113.1"/>
</dbReference>
<dbReference type="AlphaFoldDB" id="A0A848LJG4"/>
<dbReference type="EMBL" id="JABBJJ010000113">
    <property type="protein sequence ID" value="NMO17863.1"/>
    <property type="molecule type" value="Genomic_DNA"/>
</dbReference>
<keyword evidence="2" id="KW-1185">Reference proteome</keyword>
<evidence type="ECO:0000313" key="2">
    <source>
        <dbReference type="Proteomes" id="UP000518300"/>
    </source>
</evidence>
<comment type="caution">
    <text evidence="1">The sequence shown here is derived from an EMBL/GenBank/DDBJ whole genome shotgun (WGS) entry which is preliminary data.</text>
</comment>
<protein>
    <submittedName>
        <fullName evidence="1">Uncharacterized protein</fullName>
    </submittedName>
</protein>
<organism evidence="1 2">
    <name type="scientific">Pyxidicoccus fallax</name>
    <dbReference type="NCBI Taxonomy" id="394095"/>
    <lineage>
        <taxon>Bacteria</taxon>
        <taxon>Pseudomonadati</taxon>
        <taxon>Myxococcota</taxon>
        <taxon>Myxococcia</taxon>
        <taxon>Myxococcales</taxon>
        <taxon>Cystobacterineae</taxon>
        <taxon>Myxococcaceae</taxon>
        <taxon>Pyxidicoccus</taxon>
    </lineage>
</organism>
<sequence>MDRKDRGGEGGVEVGTQYPLWQLAKAIRTSETHPDAKARARAEDKVRAWTETFSGMLRGALSIGSRAPVREVPTWATLEVVKGGFATGRLLAEGELQPHEYALLERLGIHDVDGARAALNAWYLGDTGLEELRRMLQTGCYRIQVPEEGALLVVAWLLDHGEGDRARALLDDLAPFLPRLRFYPVPHTKPQSVGTLVHVRNVADTREALTKVRRRESLERQRESAQVWTPLYDRLVALWAETVREGEPLCQLPADFASRARPLLSDIQTALAAHPLCAWPRKPQLNFGRLHDILKAVVAAGSRVDPGQSQRVRYTLVHIDRARGLPGSARTQALRDSQRRQLERPDRVSFAQAVLRRLEGIPGDEGLDSLEALTAPVDGFPVPASIERKLQLALNAPVETLVEGGVIGSSETLARVVPQLSSQVRALGITEPSLRTLYASLYAAFRRRRSLLLLNLESQVRLEELPWVRAVDAHRTSGLKETTRARQTLEQLVLLALTSFPEVILPNKLLQEVHALLKGAELSVPVVDELAADIFMGDFAEKFLKAAQQAGTLLEGTLYERYYDIPFARLRAMNDGKRSRHDKNTSQGFAALCIERAGGPTREWSVAANGRVIEQAQILTTHNLATLVQGLELRTPLEPHLDSLARRCFTRVCELLELQPPHFHGRLRNVKNAAYAWRQMVFFLSLRPEETHSDFVEWMGETLSKRRGDLPRRLGSAVVGLRHAVRGGRMGNAPPQARCFLGWTVERHWVLG</sequence>